<keyword evidence="1" id="KW-1133">Transmembrane helix</keyword>
<feature type="transmembrane region" description="Helical" evidence="1">
    <location>
        <begin position="238"/>
        <end position="259"/>
    </location>
</feature>
<feature type="transmembrane region" description="Helical" evidence="1">
    <location>
        <begin position="162"/>
        <end position="178"/>
    </location>
</feature>
<dbReference type="AlphaFoldDB" id="A0A5P4S8C0"/>
<name>A0A5P4S8C0_VIBPH</name>
<reference evidence="2" key="1">
    <citation type="journal article" date="2019" name="Int. J. Food Microbiol.">
        <title>Developing a novel molecular serotyping system based on capsular polysaccharide synthesis gene clusters of Vibrio parahaemolyticus.</title>
        <authorList>
            <person name="Pang Y."/>
            <person name="Guo X."/>
            <person name="Tian X."/>
            <person name="Liu F."/>
            <person name="Wang L."/>
            <person name="Wu J."/>
            <person name="Zhang S."/>
            <person name="Li S."/>
            <person name="Liu B."/>
        </authorList>
    </citation>
    <scope>NUCLEOTIDE SEQUENCE</scope>
    <source>
        <strain evidence="2">G2873</strain>
    </source>
</reference>
<evidence type="ECO:0000313" key="2">
    <source>
        <dbReference type="EMBL" id="QFC18428.1"/>
    </source>
</evidence>
<protein>
    <submittedName>
        <fullName evidence="2">EpsG</fullName>
    </submittedName>
</protein>
<sequence length="306" mass="35701">MLLSLLVVLISLMASTFGYDLYFHILSATSLDATETLNFSINLGFGELPRYLLLHYYMIAIGSVGLPPVLFIVVVHSIPVYYLLTNSRMNEPLYFLAVFSAVLIMTIYWSAASTVTLYFMSFLLNEKSRDRNITWFFALSIHFICLPYAFLYLLVRRTEMKKIFTIIFFVFFMSYLIYETPSSLCAFQSTSYYNLFNYENLYIRVSYKIKEIIILSCFTVVIYLLGDRIYKIKNNIDIRLISLITMNFLVLMIFLYSFYFQLNNEKSGLYSLFLNNATAYNVEISKYGWLGMGINSDICSIMINRM</sequence>
<proteinExistence type="predicted"/>
<feature type="transmembrane region" description="Helical" evidence="1">
    <location>
        <begin position="93"/>
        <end position="121"/>
    </location>
</feature>
<evidence type="ECO:0000256" key="1">
    <source>
        <dbReference type="SAM" id="Phobius"/>
    </source>
</evidence>
<accession>A0A5P4S8C0</accession>
<feature type="transmembrane region" description="Helical" evidence="1">
    <location>
        <begin position="56"/>
        <end position="84"/>
    </location>
</feature>
<keyword evidence="1" id="KW-0472">Membrane</keyword>
<feature type="transmembrane region" description="Helical" evidence="1">
    <location>
        <begin position="133"/>
        <end position="155"/>
    </location>
</feature>
<feature type="transmembrane region" description="Helical" evidence="1">
    <location>
        <begin position="207"/>
        <end position="226"/>
    </location>
</feature>
<keyword evidence="1" id="KW-0812">Transmembrane</keyword>
<gene>
    <name evidence="2" type="primary">epsG</name>
</gene>
<organism evidence="2">
    <name type="scientific">Vibrio parahaemolyticus</name>
    <dbReference type="NCBI Taxonomy" id="670"/>
    <lineage>
        <taxon>Bacteria</taxon>
        <taxon>Pseudomonadati</taxon>
        <taxon>Pseudomonadota</taxon>
        <taxon>Gammaproteobacteria</taxon>
        <taxon>Vibrionales</taxon>
        <taxon>Vibrionaceae</taxon>
        <taxon>Vibrio</taxon>
    </lineage>
</organism>
<dbReference type="EMBL" id="MK482099">
    <property type="protein sequence ID" value="QFC18428.1"/>
    <property type="molecule type" value="Genomic_DNA"/>
</dbReference>